<dbReference type="EMBL" id="SSXH01000333">
    <property type="protein sequence ID" value="THJ74046.1"/>
    <property type="molecule type" value="Genomic_DNA"/>
</dbReference>
<name>A0A4S5EPA2_9ACTN</name>
<dbReference type="OrthoDB" id="9796019at2"/>
<proteinExistence type="predicted"/>
<dbReference type="SUPFAM" id="SSF46689">
    <property type="entry name" value="Homeodomain-like"/>
    <property type="match status" value="1"/>
</dbReference>
<evidence type="ECO:0000256" key="1">
    <source>
        <dbReference type="ARBA" id="ARBA00023125"/>
    </source>
</evidence>
<sequence>MNVNDPRARRTRSYLRSAFLELAAERGLAAITISEVARRAEINRATIYLHYPDLDALVADAMGDAVATVTRLAGLCPLDAPPESAPAPLVDLFTHIAEHAPLYARALGAEGSVSLAVRLREELAAALLARFSAGARSTVSAGVPPELHAAYLAGALLGVIAQWIGAGLPGSAADAANATWRLMAGARAERAGAGI</sequence>
<evidence type="ECO:0000313" key="4">
    <source>
        <dbReference type="EMBL" id="THJ74046.1"/>
    </source>
</evidence>
<keyword evidence="1 2" id="KW-0238">DNA-binding</keyword>
<dbReference type="Proteomes" id="UP000305282">
    <property type="component" value="Unassembled WGS sequence"/>
</dbReference>
<dbReference type="InterPro" id="IPR009057">
    <property type="entry name" value="Homeodomain-like_sf"/>
</dbReference>
<dbReference type="Pfam" id="PF14278">
    <property type="entry name" value="TetR_C_8"/>
    <property type="match status" value="1"/>
</dbReference>
<evidence type="ECO:0000313" key="5">
    <source>
        <dbReference type="Proteomes" id="UP000305282"/>
    </source>
</evidence>
<gene>
    <name evidence="4" type="ORF">E7Y31_13810</name>
</gene>
<protein>
    <submittedName>
        <fullName evidence="4">TetR/AcrR family transcriptional regulator</fullName>
    </submittedName>
</protein>
<dbReference type="PANTHER" id="PTHR43479">
    <property type="entry name" value="ACREF/ENVCD OPERON REPRESSOR-RELATED"/>
    <property type="match status" value="1"/>
</dbReference>
<dbReference type="Pfam" id="PF00440">
    <property type="entry name" value="TetR_N"/>
    <property type="match status" value="1"/>
</dbReference>
<dbReference type="PROSITE" id="PS50977">
    <property type="entry name" value="HTH_TETR_2"/>
    <property type="match status" value="1"/>
</dbReference>
<evidence type="ECO:0000259" key="3">
    <source>
        <dbReference type="PROSITE" id="PS50977"/>
    </source>
</evidence>
<organism evidence="4 5">
    <name type="scientific">Candidatus Frankia alpina</name>
    <dbReference type="NCBI Taxonomy" id="2699483"/>
    <lineage>
        <taxon>Bacteria</taxon>
        <taxon>Bacillati</taxon>
        <taxon>Actinomycetota</taxon>
        <taxon>Actinomycetes</taxon>
        <taxon>Frankiales</taxon>
        <taxon>Frankiaceae</taxon>
        <taxon>Frankia</taxon>
    </lineage>
</organism>
<dbReference type="InterPro" id="IPR050624">
    <property type="entry name" value="HTH-type_Tx_Regulator"/>
</dbReference>
<dbReference type="AlphaFoldDB" id="A0A4S5EPA2"/>
<dbReference type="Gene3D" id="1.10.357.10">
    <property type="entry name" value="Tetracycline Repressor, domain 2"/>
    <property type="match status" value="1"/>
</dbReference>
<dbReference type="InterPro" id="IPR039532">
    <property type="entry name" value="TetR_C_Firmicutes"/>
</dbReference>
<comment type="caution">
    <text evidence="4">The sequence shown here is derived from an EMBL/GenBank/DDBJ whole genome shotgun (WGS) entry which is preliminary data.</text>
</comment>
<dbReference type="GO" id="GO:0003677">
    <property type="term" value="F:DNA binding"/>
    <property type="evidence" value="ECO:0007669"/>
    <property type="project" value="UniProtKB-UniRule"/>
</dbReference>
<feature type="DNA-binding region" description="H-T-H motif" evidence="2">
    <location>
        <begin position="32"/>
        <end position="51"/>
    </location>
</feature>
<reference evidence="4 5" key="1">
    <citation type="submission" date="2019-04" db="EMBL/GenBank/DDBJ databases">
        <title>Draft genome sequences for three unisolated Alnus-infective Frankia Sp+ strains, AgTrS, AiOr and AvVan, the first sequenced Frankia strains able to sporulate in-planta.</title>
        <authorList>
            <person name="Bethencourt L."/>
            <person name="Vautrin F."/>
            <person name="Taib N."/>
            <person name="Dubost A."/>
            <person name="Castro-Garcia L."/>
            <person name="Imbaud O."/>
            <person name="Abrouk D."/>
            <person name="Fournier P."/>
            <person name="Briolay J."/>
            <person name="Nguyen A."/>
            <person name="Normand P."/>
            <person name="Fernandez M.P."/>
            <person name="Brochier-Armanet C."/>
            <person name="Herrera-Belaroussi A."/>
        </authorList>
    </citation>
    <scope>NUCLEOTIDE SEQUENCE [LARGE SCALE GENOMIC DNA]</scope>
    <source>
        <strain evidence="4 5">AvVan</strain>
    </source>
</reference>
<accession>A0A4S5EPA2</accession>
<feature type="domain" description="HTH tetR-type" evidence="3">
    <location>
        <begin position="9"/>
        <end position="69"/>
    </location>
</feature>
<dbReference type="PANTHER" id="PTHR43479:SF7">
    <property type="entry name" value="TETR-FAMILY TRANSCRIPTIONAL REGULATOR"/>
    <property type="match status" value="1"/>
</dbReference>
<dbReference type="InterPro" id="IPR001647">
    <property type="entry name" value="HTH_TetR"/>
</dbReference>
<evidence type="ECO:0000256" key="2">
    <source>
        <dbReference type="PROSITE-ProRule" id="PRU00335"/>
    </source>
</evidence>
<keyword evidence="5" id="KW-1185">Reference proteome</keyword>